<dbReference type="FunFam" id="1.25.40.340:FF:000002">
    <property type="entry name" value="Dihydroxyacetone kinase, L subunit"/>
    <property type="match status" value="1"/>
</dbReference>
<dbReference type="AlphaFoldDB" id="A0A0D6MM20"/>
<proteinExistence type="predicted"/>
<dbReference type="NCBIfam" id="NF011049">
    <property type="entry name" value="PRK14479.1"/>
    <property type="match status" value="1"/>
</dbReference>
<dbReference type="GO" id="GO:0005829">
    <property type="term" value="C:cytosol"/>
    <property type="evidence" value="ECO:0007669"/>
    <property type="project" value="TreeGrafter"/>
</dbReference>
<keyword evidence="8" id="KW-1185">Reference proteome</keyword>
<dbReference type="FunFam" id="3.40.50.10440:FF:000001">
    <property type="entry name" value="Dihydroxyacetone kinase, DhaK subunit"/>
    <property type="match status" value="1"/>
</dbReference>
<sequence>MTKICGDASQFATSALHGYSLVHSDLVRMVRGGVLRATPGRRGKVAIVVGGGSGHYPAFAGYVGPGFADAAVAGDVFASPSTQAIQNIARQADLGGGVILGFGNYAGDVLNFGIAAERLRDEGIDARLVATTDDIASADADHADTRRGIAGDLVVFKIIGAAAEAGLSLDEVEVVARKANGSTRTFGVAFDGCTIPGEHDKLFHVPARRMALGLGVHGEPGIAEEDIPSPEALATLFAERVLAEVPKDGSRRAAVMLNGLGSTKQEELFVLWEALEPKLRAAGMTLIAPLVGEYVTSLDMAGCSLTMTWLDEELERYWRAPVDTAALRHGEIVGEPAATVPVEDELPVVCTPSVTEEGRRGGICMALAMGKLAESLAAKEAEFGHIDALAGDGDHGQGMARGSKAAAHAARRAADSGAGPSTVLRVAADAWADRAGGTSGALWGAGLHAFSSALDDAALTDGAHLVHGARAAMETIMRLGRAKPGDKTLVDALVPFADTLEARFAEGQPIADAWRAASDVARDAALATKDLLPRMGRAKMHGARSKGNPDAGALSLALCAEVVGTVLADAKAQVTA</sequence>
<feature type="domain" description="DhaK" evidence="6">
    <location>
        <begin position="7"/>
        <end position="327"/>
    </location>
</feature>
<name>A0A0D6MM20_9PROT</name>
<organism evidence="7 8">
    <name type="scientific">Tanticharoenia sakaeratensis NBRC 103193</name>
    <dbReference type="NCBI Taxonomy" id="1231623"/>
    <lineage>
        <taxon>Bacteria</taxon>
        <taxon>Pseudomonadati</taxon>
        <taxon>Pseudomonadota</taxon>
        <taxon>Alphaproteobacteria</taxon>
        <taxon>Acetobacterales</taxon>
        <taxon>Acetobacteraceae</taxon>
        <taxon>Tanticharoenia</taxon>
    </lineage>
</organism>
<evidence type="ECO:0000313" key="7">
    <source>
        <dbReference type="EMBL" id="GAN54313.1"/>
    </source>
</evidence>
<dbReference type="InterPro" id="IPR004007">
    <property type="entry name" value="DhaL_dom"/>
</dbReference>
<dbReference type="GO" id="GO:0005524">
    <property type="term" value="F:ATP binding"/>
    <property type="evidence" value="ECO:0007669"/>
    <property type="project" value="UniProtKB-KW"/>
</dbReference>
<accession>A0A0D6MM20</accession>
<dbReference type="Pfam" id="PF02734">
    <property type="entry name" value="Dak2"/>
    <property type="match status" value="1"/>
</dbReference>
<dbReference type="GO" id="GO:0004371">
    <property type="term" value="F:glycerone kinase activity"/>
    <property type="evidence" value="ECO:0007669"/>
    <property type="project" value="InterPro"/>
</dbReference>
<evidence type="ECO:0000256" key="2">
    <source>
        <dbReference type="ARBA" id="ARBA00022741"/>
    </source>
</evidence>
<dbReference type="RefSeq" id="WP_048848865.1">
    <property type="nucleotide sequence ID" value="NZ_BALE01000018.1"/>
</dbReference>
<evidence type="ECO:0000313" key="8">
    <source>
        <dbReference type="Proteomes" id="UP000032679"/>
    </source>
</evidence>
<dbReference type="PANTHER" id="PTHR28629:SF4">
    <property type="entry name" value="TRIOKINASE_FMN CYCLASE"/>
    <property type="match status" value="1"/>
</dbReference>
<evidence type="ECO:0000256" key="1">
    <source>
        <dbReference type="ARBA" id="ARBA00022679"/>
    </source>
</evidence>
<dbReference type="Gene3D" id="1.25.40.340">
    <property type="match status" value="1"/>
</dbReference>
<keyword evidence="2" id="KW-0547">Nucleotide-binding</keyword>
<dbReference type="InterPro" id="IPR036117">
    <property type="entry name" value="DhaL_dom_sf"/>
</dbReference>
<dbReference type="OrthoDB" id="9806345at2"/>
<dbReference type="Pfam" id="PF02733">
    <property type="entry name" value="Dak1"/>
    <property type="match status" value="1"/>
</dbReference>
<dbReference type="PROSITE" id="PS51481">
    <property type="entry name" value="DHAK"/>
    <property type="match status" value="1"/>
</dbReference>
<keyword evidence="1" id="KW-0808">Transferase</keyword>
<feature type="domain" description="DhaL" evidence="5">
    <location>
        <begin position="363"/>
        <end position="565"/>
    </location>
</feature>
<dbReference type="Gene3D" id="3.40.50.10440">
    <property type="entry name" value="Dihydroxyacetone kinase, domain 1"/>
    <property type="match status" value="1"/>
</dbReference>
<evidence type="ECO:0000259" key="5">
    <source>
        <dbReference type="PROSITE" id="PS51480"/>
    </source>
</evidence>
<dbReference type="EMBL" id="BALE01000018">
    <property type="protein sequence ID" value="GAN54313.1"/>
    <property type="molecule type" value="Genomic_DNA"/>
</dbReference>
<keyword evidence="3 7" id="KW-0418">Kinase</keyword>
<dbReference type="SMART" id="SM01120">
    <property type="entry name" value="Dak2"/>
    <property type="match status" value="1"/>
</dbReference>
<dbReference type="InterPro" id="IPR004006">
    <property type="entry name" value="DhaK_dom"/>
</dbReference>
<evidence type="ECO:0000256" key="4">
    <source>
        <dbReference type="ARBA" id="ARBA00022840"/>
    </source>
</evidence>
<protein>
    <submittedName>
        <fullName evidence="7">Dihydroxyacetone kinase</fullName>
    </submittedName>
</protein>
<keyword evidence="4" id="KW-0067">ATP-binding</keyword>
<dbReference type="InterPro" id="IPR050861">
    <property type="entry name" value="Dihydroxyacetone_Kinase"/>
</dbReference>
<gene>
    <name evidence="7" type="ORF">Tasa_018_002</name>
</gene>
<dbReference type="SUPFAM" id="SSF82549">
    <property type="entry name" value="DAK1/DegV-like"/>
    <property type="match status" value="1"/>
</dbReference>
<dbReference type="Gene3D" id="3.30.1180.20">
    <property type="entry name" value="Dihydroxyacetone kinase, domain 2"/>
    <property type="match status" value="1"/>
</dbReference>
<dbReference type="GO" id="GO:0019563">
    <property type="term" value="P:glycerol catabolic process"/>
    <property type="evidence" value="ECO:0007669"/>
    <property type="project" value="TreeGrafter"/>
</dbReference>
<dbReference type="PROSITE" id="PS51480">
    <property type="entry name" value="DHAL"/>
    <property type="match status" value="1"/>
</dbReference>
<dbReference type="Proteomes" id="UP000032679">
    <property type="component" value="Unassembled WGS sequence"/>
</dbReference>
<dbReference type="PANTHER" id="PTHR28629">
    <property type="entry name" value="TRIOKINASE/FMN CYCLASE"/>
    <property type="match status" value="1"/>
</dbReference>
<reference evidence="7 8" key="1">
    <citation type="submission" date="2012-10" db="EMBL/GenBank/DDBJ databases">
        <title>Genome sequencing of Tanticharoenia sakaeratensis NBRC 103193.</title>
        <authorList>
            <person name="Azuma Y."/>
            <person name="Hadano H."/>
            <person name="Hirakawa H."/>
            <person name="Matsushita K."/>
        </authorList>
    </citation>
    <scope>NUCLEOTIDE SEQUENCE [LARGE SCALE GENOMIC DNA]</scope>
    <source>
        <strain evidence="7 8">NBRC 103193</strain>
    </source>
</reference>
<dbReference type="SUPFAM" id="SSF101473">
    <property type="entry name" value="DhaL-like"/>
    <property type="match status" value="1"/>
</dbReference>
<evidence type="ECO:0000256" key="3">
    <source>
        <dbReference type="ARBA" id="ARBA00022777"/>
    </source>
</evidence>
<comment type="caution">
    <text evidence="7">The sequence shown here is derived from an EMBL/GenBank/DDBJ whole genome shotgun (WGS) entry which is preliminary data.</text>
</comment>
<evidence type="ECO:0000259" key="6">
    <source>
        <dbReference type="PROSITE" id="PS51481"/>
    </source>
</evidence>
<dbReference type="STRING" id="1231623.Tasa_018_002"/>